<name>S7R5Y8_GLOTA</name>
<evidence type="ECO:0000313" key="2">
    <source>
        <dbReference type="Proteomes" id="UP000030669"/>
    </source>
</evidence>
<accession>S7R5Y8</accession>
<keyword evidence="2" id="KW-1185">Reference proteome</keyword>
<dbReference type="SUPFAM" id="SSF46689">
    <property type="entry name" value="Homeodomain-like"/>
    <property type="match status" value="1"/>
</dbReference>
<sequence>MVHLTRQLRERIIVWRHEQNKTLRVISELAGCSISTVFEVLRLYTEYGTVINPNARPRGRPRTLDMQDMNFVRSVIEGEPAIYLDELRDRVYEDRGVNMSLASLSRVVHRLSLSRKRISKAALERNELLRATWQAQWGDLPMEYLVWIDESSIDDRTNQRSRGWVDIGRACVRR</sequence>
<dbReference type="OMA" id="ECARFQL"/>
<organism evidence="1 2">
    <name type="scientific">Gloeophyllum trabeum (strain ATCC 11539 / FP-39264 / Madison 617)</name>
    <name type="common">Brown rot fungus</name>
    <dbReference type="NCBI Taxonomy" id="670483"/>
    <lineage>
        <taxon>Eukaryota</taxon>
        <taxon>Fungi</taxon>
        <taxon>Dikarya</taxon>
        <taxon>Basidiomycota</taxon>
        <taxon>Agaricomycotina</taxon>
        <taxon>Agaricomycetes</taxon>
        <taxon>Gloeophyllales</taxon>
        <taxon>Gloeophyllaceae</taxon>
        <taxon>Gloeophyllum</taxon>
    </lineage>
</organism>
<dbReference type="AlphaFoldDB" id="S7R5Y8"/>
<dbReference type="OrthoDB" id="3255572at2759"/>
<evidence type="ECO:0008006" key="3">
    <source>
        <dbReference type="Google" id="ProtNLM"/>
    </source>
</evidence>
<dbReference type="HOGENOM" id="CLU_056788_8_1_1"/>
<dbReference type="PANTHER" id="PTHR48472">
    <property type="entry name" value="TC1-LIKE TRANSPOSASE DDE DOMAIN-CONTAINING PROTEIN"/>
    <property type="match status" value="1"/>
</dbReference>
<gene>
    <name evidence="1" type="ORF">GLOTRDRAFT_51579</name>
</gene>
<dbReference type="eggNOG" id="ENOG502S808">
    <property type="taxonomic scope" value="Eukaryota"/>
</dbReference>
<dbReference type="InterPro" id="IPR036388">
    <property type="entry name" value="WH-like_DNA-bd_sf"/>
</dbReference>
<protein>
    <recommendedName>
        <fullName evidence="3">Winged helix-turn helix domain-containing protein</fullName>
    </recommendedName>
</protein>
<dbReference type="PANTHER" id="PTHR48472:SF1">
    <property type="entry name" value="TC1-LIKE TRANSPOSASE DDE DOMAIN-CONTAINING PROTEIN"/>
    <property type="match status" value="1"/>
</dbReference>
<dbReference type="STRING" id="670483.S7R5Y8"/>
<dbReference type="Gene3D" id="1.10.10.10">
    <property type="entry name" value="Winged helix-like DNA-binding domain superfamily/Winged helix DNA-binding domain"/>
    <property type="match status" value="1"/>
</dbReference>
<feature type="non-terminal residue" evidence="1">
    <location>
        <position position="174"/>
    </location>
</feature>
<dbReference type="InterPro" id="IPR009057">
    <property type="entry name" value="Homeodomain-like_sf"/>
</dbReference>
<dbReference type="GeneID" id="19306834"/>
<reference evidence="1 2" key="1">
    <citation type="journal article" date="2012" name="Science">
        <title>The Paleozoic origin of enzymatic lignin decomposition reconstructed from 31 fungal genomes.</title>
        <authorList>
            <person name="Floudas D."/>
            <person name="Binder M."/>
            <person name="Riley R."/>
            <person name="Barry K."/>
            <person name="Blanchette R.A."/>
            <person name="Henrissat B."/>
            <person name="Martinez A.T."/>
            <person name="Otillar R."/>
            <person name="Spatafora J.W."/>
            <person name="Yadav J.S."/>
            <person name="Aerts A."/>
            <person name="Benoit I."/>
            <person name="Boyd A."/>
            <person name="Carlson A."/>
            <person name="Copeland A."/>
            <person name="Coutinho P.M."/>
            <person name="de Vries R.P."/>
            <person name="Ferreira P."/>
            <person name="Findley K."/>
            <person name="Foster B."/>
            <person name="Gaskell J."/>
            <person name="Glotzer D."/>
            <person name="Gorecki P."/>
            <person name="Heitman J."/>
            <person name="Hesse C."/>
            <person name="Hori C."/>
            <person name="Igarashi K."/>
            <person name="Jurgens J.A."/>
            <person name="Kallen N."/>
            <person name="Kersten P."/>
            <person name="Kohler A."/>
            <person name="Kuees U."/>
            <person name="Kumar T.K.A."/>
            <person name="Kuo A."/>
            <person name="LaButti K."/>
            <person name="Larrondo L.F."/>
            <person name="Lindquist E."/>
            <person name="Ling A."/>
            <person name="Lombard V."/>
            <person name="Lucas S."/>
            <person name="Lundell T."/>
            <person name="Martin R."/>
            <person name="McLaughlin D.J."/>
            <person name="Morgenstern I."/>
            <person name="Morin E."/>
            <person name="Murat C."/>
            <person name="Nagy L.G."/>
            <person name="Nolan M."/>
            <person name="Ohm R.A."/>
            <person name="Patyshakuliyeva A."/>
            <person name="Rokas A."/>
            <person name="Ruiz-Duenas F.J."/>
            <person name="Sabat G."/>
            <person name="Salamov A."/>
            <person name="Samejima M."/>
            <person name="Schmutz J."/>
            <person name="Slot J.C."/>
            <person name="St John F."/>
            <person name="Stenlid J."/>
            <person name="Sun H."/>
            <person name="Sun S."/>
            <person name="Syed K."/>
            <person name="Tsang A."/>
            <person name="Wiebenga A."/>
            <person name="Young D."/>
            <person name="Pisabarro A."/>
            <person name="Eastwood D.C."/>
            <person name="Martin F."/>
            <person name="Cullen D."/>
            <person name="Grigoriev I.V."/>
            <person name="Hibbett D.S."/>
        </authorList>
    </citation>
    <scope>NUCLEOTIDE SEQUENCE [LARGE SCALE GENOMIC DNA]</scope>
    <source>
        <strain evidence="1 2">ATCC 11539</strain>
    </source>
</reference>
<dbReference type="KEGG" id="gtr:GLOTRDRAFT_51579"/>
<dbReference type="EMBL" id="KB469616">
    <property type="protein sequence ID" value="EPQ49795.1"/>
    <property type="molecule type" value="Genomic_DNA"/>
</dbReference>
<proteinExistence type="predicted"/>
<dbReference type="RefSeq" id="XP_007871749.1">
    <property type="nucleotide sequence ID" value="XM_007873558.1"/>
</dbReference>
<dbReference type="Proteomes" id="UP000030669">
    <property type="component" value="Unassembled WGS sequence"/>
</dbReference>
<evidence type="ECO:0000313" key="1">
    <source>
        <dbReference type="EMBL" id="EPQ49795.1"/>
    </source>
</evidence>